<organism evidence="3 4">
    <name type="scientific">Thioclava litoralis</name>
    <dbReference type="NCBI Taxonomy" id="3076557"/>
    <lineage>
        <taxon>Bacteria</taxon>
        <taxon>Pseudomonadati</taxon>
        <taxon>Pseudomonadota</taxon>
        <taxon>Alphaproteobacteria</taxon>
        <taxon>Rhodobacterales</taxon>
        <taxon>Paracoccaceae</taxon>
        <taxon>Thioclava</taxon>
    </lineage>
</organism>
<dbReference type="PANTHER" id="PTHR12526:SF630">
    <property type="entry name" value="GLYCOSYLTRANSFERASE"/>
    <property type="match status" value="1"/>
</dbReference>
<dbReference type="RefSeq" id="WP_330646973.1">
    <property type="nucleotide sequence ID" value="NZ_CP135444.1"/>
</dbReference>
<dbReference type="SUPFAM" id="SSF53756">
    <property type="entry name" value="UDP-Glycosyltransferase/glycogen phosphorylase"/>
    <property type="match status" value="1"/>
</dbReference>
<keyword evidence="4" id="KW-1185">Reference proteome</keyword>
<dbReference type="Pfam" id="PF13439">
    <property type="entry name" value="Glyco_transf_4"/>
    <property type="match status" value="1"/>
</dbReference>
<dbReference type="EC" id="2.4.-.-" evidence="3"/>
<dbReference type="InterPro" id="IPR028098">
    <property type="entry name" value="Glyco_trans_4-like_N"/>
</dbReference>
<reference evidence="3 4" key="1">
    <citation type="submission" date="2023-09" db="EMBL/GenBank/DDBJ databases">
        <title>Thioclava shenzhenensis sp. nov., a multidrug resistant bacteria-antagonizing species isolated from coastal seawater.</title>
        <authorList>
            <person name="Long M."/>
        </authorList>
    </citation>
    <scope>NUCLEOTIDE SEQUENCE [LARGE SCALE GENOMIC DNA]</scope>
    <source>
        <strain evidence="3 4">FTW29</strain>
        <plasmid evidence="3 4">unnamed1</plasmid>
    </source>
</reference>
<dbReference type="Pfam" id="PF00534">
    <property type="entry name" value="Glycos_transf_1"/>
    <property type="match status" value="1"/>
</dbReference>
<sequence length="388" mass="42503">MKIIHILTRLLHAGSEENTIATAVWQALHGHEVHIVHGPDPDPSWAEDYGHLLSFHTLPDMRHPVAPLADLRAVLALRTLFRALDADVLHTHQSKAGVLGALAAPACPRMAVLRGLHIVSFETPSPVKRALFIGLEHLAALFSDSYIAVSEATGQAYLRAGITQEVATVHSGMDLRRFRTALPAADLAIQGPVLLMLAAFEPRKRHAEFLRALPPLLARHPDLRVYLAGKGPEQDRIATLIRHMGLAAHVHMLGHRTDPEALIARADLSVLCSTNEGLPRVIVQSLAGGCPVVACDLPALREVLRDGENGLICPPDDLPSMMGTIDALLQSRPRLAQLAQGARDTDLSKWELDRLGRESTRLSQQAWRHRRARQAGYAYHRVPKEAPL</sequence>
<evidence type="ECO:0000259" key="2">
    <source>
        <dbReference type="Pfam" id="PF13439"/>
    </source>
</evidence>
<geneLocation type="plasmid" evidence="3 4">
    <name>unnamed1</name>
</geneLocation>
<evidence type="ECO:0000313" key="4">
    <source>
        <dbReference type="Proteomes" id="UP001623290"/>
    </source>
</evidence>
<dbReference type="Proteomes" id="UP001623290">
    <property type="component" value="Plasmid unnamed1"/>
</dbReference>
<dbReference type="InterPro" id="IPR001296">
    <property type="entry name" value="Glyco_trans_1"/>
</dbReference>
<dbReference type="Gene3D" id="3.40.50.2000">
    <property type="entry name" value="Glycogen Phosphorylase B"/>
    <property type="match status" value="2"/>
</dbReference>
<evidence type="ECO:0000259" key="1">
    <source>
        <dbReference type="Pfam" id="PF00534"/>
    </source>
</evidence>
<protein>
    <submittedName>
        <fullName evidence="3">Glycosyltransferase</fullName>
        <ecNumber evidence="3">2.4.-.-</ecNumber>
    </submittedName>
</protein>
<accession>A0ABZ1E5R3</accession>
<feature type="domain" description="Glycosyl transferase family 1" evidence="1">
    <location>
        <begin position="191"/>
        <end position="344"/>
    </location>
</feature>
<name>A0ABZ1E5R3_9RHOB</name>
<feature type="domain" description="Glycosyltransferase subfamily 4-like N-terminal" evidence="2">
    <location>
        <begin position="26"/>
        <end position="177"/>
    </location>
</feature>
<dbReference type="PANTHER" id="PTHR12526">
    <property type="entry name" value="GLYCOSYLTRANSFERASE"/>
    <property type="match status" value="1"/>
</dbReference>
<gene>
    <name evidence="3" type="ORF">RPE78_15385</name>
</gene>
<keyword evidence="3" id="KW-0808">Transferase</keyword>
<keyword evidence="3" id="KW-0614">Plasmid</keyword>
<evidence type="ECO:0000313" key="3">
    <source>
        <dbReference type="EMBL" id="WRY35221.1"/>
    </source>
</evidence>
<dbReference type="EMBL" id="CP135444">
    <property type="protein sequence ID" value="WRY35221.1"/>
    <property type="molecule type" value="Genomic_DNA"/>
</dbReference>
<dbReference type="GO" id="GO:0016757">
    <property type="term" value="F:glycosyltransferase activity"/>
    <property type="evidence" value="ECO:0007669"/>
    <property type="project" value="UniProtKB-KW"/>
</dbReference>
<proteinExistence type="predicted"/>
<keyword evidence="3" id="KW-0328">Glycosyltransferase</keyword>